<dbReference type="GO" id="GO:0006820">
    <property type="term" value="P:monoatomic anion transport"/>
    <property type="evidence" value="ECO:0007669"/>
    <property type="project" value="TreeGrafter"/>
</dbReference>
<dbReference type="PANTHER" id="PTHR11662">
    <property type="entry name" value="SOLUTE CARRIER FAMILY 17"/>
    <property type="match status" value="1"/>
</dbReference>
<evidence type="ECO:0000256" key="7">
    <source>
        <dbReference type="SAM" id="Phobius"/>
    </source>
</evidence>
<evidence type="ECO:0000259" key="8">
    <source>
        <dbReference type="PROSITE" id="PS50850"/>
    </source>
</evidence>
<organism evidence="9 10">
    <name type="scientific">Paragonimus westermani</name>
    <dbReference type="NCBI Taxonomy" id="34504"/>
    <lineage>
        <taxon>Eukaryota</taxon>
        <taxon>Metazoa</taxon>
        <taxon>Spiralia</taxon>
        <taxon>Lophotrochozoa</taxon>
        <taxon>Platyhelminthes</taxon>
        <taxon>Trematoda</taxon>
        <taxon>Digenea</taxon>
        <taxon>Plagiorchiida</taxon>
        <taxon>Troglotremata</taxon>
        <taxon>Troglotrematidae</taxon>
        <taxon>Paragonimus</taxon>
    </lineage>
</organism>
<feature type="transmembrane region" description="Helical" evidence="7">
    <location>
        <begin position="88"/>
        <end position="109"/>
    </location>
</feature>
<keyword evidence="5 7" id="KW-1133">Transmembrane helix</keyword>
<proteinExistence type="predicted"/>
<feature type="transmembrane region" description="Helical" evidence="7">
    <location>
        <begin position="483"/>
        <end position="502"/>
    </location>
</feature>
<comment type="subcellular location">
    <subcellularLocation>
        <location evidence="1">Membrane</location>
        <topology evidence="1">Multi-pass membrane protein</topology>
    </subcellularLocation>
</comment>
<dbReference type="FunFam" id="1.20.1250.20:FF:000423">
    <property type="entry name" value="Putative inorganic phosphate cotransporter-like Protein"/>
    <property type="match status" value="1"/>
</dbReference>
<dbReference type="InterPro" id="IPR011701">
    <property type="entry name" value="MFS"/>
</dbReference>
<accession>A0A8T0DPB1</accession>
<reference evidence="9 10" key="1">
    <citation type="submission" date="2019-07" db="EMBL/GenBank/DDBJ databases">
        <title>Annotation for the trematode Paragonimus westermani.</title>
        <authorList>
            <person name="Choi Y.-J."/>
        </authorList>
    </citation>
    <scope>NUCLEOTIDE SEQUENCE [LARGE SCALE GENOMIC DNA]</scope>
    <source>
        <strain evidence="9">180907_Pwestermani</strain>
    </source>
</reference>
<evidence type="ECO:0000256" key="3">
    <source>
        <dbReference type="ARBA" id="ARBA00022692"/>
    </source>
</evidence>
<keyword evidence="10" id="KW-1185">Reference proteome</keyword>
<dbReference type="AlphaFoldDB" id="A0A8T0DPB1"/>
<feature type="transmembrane region" description="Helical" evidence="7">
    <location>
        <begin position="12"/>
        <end position="32"/>
    </location>
</feature>
<feature type="transmembrane region" description="Helical" evidence="7">
    <location>
        <begin position="416"/>
        <end position="436"/>
    </location>
</feature>
<dbReference type="Gene3D" id="1.20.1250.20">
    <property type="entry name" value="MFS general substrate transporter like domains"/>
    <property type="match status" value="2"/>
</dbReference>
<name>A0A8T0DPB1_9TREM</name>
<evidence type="ECO:0000313" key="10">
    <source>
        <dbReference type="Proteomes" id="UP000699462"/>
    </source>
</evidence>
<dbReference type="PANTHER" id="PTHR11662:SF399">
    <property type="entry name" value="FI19708P1-RELATED"/>
    <property type="match status" value="1"/>
</dbReference>
<keyword evidence="2" id="KW-0813">Transport</keyword>
<evidence type="ECO:0000313" key="9">
    <source>
        <dbReference type="EMBL" id="KAF8568557.1"/>
    </source>
</evidence>
<feature type="transmembrane region" description="Helical" evidence="7">
    <location>
        <begin position="393"/>
        <end position="410"/>
    </location>
</feature>
<dbReference type="FunFam" id="1.20.1250.20:FF:000003">
    <property type="entry name" value="Solute carrier family 17 member 3"/>
    <property type="match status" value="1"/>
</dbReference>
<feature type="transmembrane region" description="Helical" evidence="7">
    <location>
        <begin position="315"/>
        <end position="333"/>
    </location>
</feature>
<evidence type="ECO:0000256" key="6">
    <source>
        <dbReference type="ARBA" id="ARBA00023136"/>
    </source>
</evidence>
<feature type="transmembrane region" description="Helical" evidence="7">
    <location>
        <begin position="448"/>
        <end position="471"/>
    </location>
</feature>
<dbReference type="InterPro" id="IPR050382">
    <property type="entry name" value="MFS_Na/Anion_cotransporter"/>
</dbReference>
<dbReference type="InterPro" id="IPR036259">
    <property type="entry name" value="MFS_trans_sf"/>
</dbReference>
<dbReference type="GO" id="GO:0016020">
    <property type="term" value="C:membrane"/>
    <property type="evidence" value="ECO:0007669"/>
    <property type="project" value="UniProtKB-SubCell"/>
</dbReference>
<feature type="transmembrane region" description="Helical" evidence="7">
    <location>
        <begin position="214"/>
        <end position="235"/>
    </location>
</feature>
<evidence type="ECO:0000256" key="4">
    <source>
        <dbReference type="ARBA" id="ARBA00022847"/>
    </source>
</evidence>
<evidence type="ECO:0000256" key="2">
    <source>
        <dbReference type="ARBA" id="ARBA00022448"/>
    </source>
</evidence>
<evidence type="ECO:0000256" key="5">
    <source>
        <dbReference type="ARBA" id="ARBA00022989"/>
    </source>
</evidence>
<dbReference type="Proteomes" id="UP000699462">
    <property type="component" value="Unassembled WGS sequence"/>
</dbReference>
<dbReference type="EMBL" id="JTDF01002681">
    <property type="protein sequence ID" value="KAF8568557.1"/>
    <property type="molecule type" value="Genomic_DNA"/>
</dbReference>
<sequence length="521" mass="56997">MTCIKDGGCKILNCRLQLALALFLGICLNYMMRVNVNITLLSMVNDTVTEAGDFTAVSTCENSFNSSYRKKGKTSLGTFNWSRPTQGMILGAFFWGYLITQIPGGILSFRFGPKWVGFGSVLICSVLELAIPFASFCGSYTLMTVRIGQGLAQGVIYPTVMCLLGRWIPPNERSRMTAFVNSGSQMGTIIGQSVAGILSQPRVVGSDLVSYWPLVHYVIGSLGCLFLIFWFFVVYDDPSCHPRIANDERDYIEDELHMRAGGSKVSPVILSDFPDKSTDVTKSVQLMPMVSDEPPATRVPRSFVPWRSVLRSRPFWAILIIHVTHNWSWYTLITCMPTYMSRVQGFSMADNGILSSLPYLCQCLFAQLVGFVSDMLIKRGMLSVTWARKINNLIALGGIGAGLLAVGLLGCNRIGVVLVFVTCIGMMGAASSGFTCNIVDLAPQFAGVILSITNTIATLPGILGPLFVGYVTRHSSSLENWRIVFGVATGIAWFGALINLLLTSAVRQPWGELERSTNGNH</sequence>
<keyword evidence="4" id="KW-0769">Symport</keyword>
<dbReference type="SUPFAM" id="SSF103473">
    <property type="entry name" value="MFS general substrate transporter"/>
    <property type="match status" value="1"/>
</dbReference>
<dbReference type="OrthoDB" id="2985014at2759"/>
<gene>
    <name evidence="9" type="ORF">P879_02690</name>
</gene>
<dbReference type="PROSITE" id="PS50850">
    <property type="entry name" value="MFS"/>
    <property type="match status" value="1"/>
</dbReference>
<feature type="domain" description="Major facilitator superfamily (MFS) profile" evidence="8">
    <location>
        <begin position="18"/>
        <end position="507"/>
    </location>
</feature>
<dbReference type="Pfam" id="PF07690">
    <property type="entry name" value="MFS_1"/>
    <property type="match status" value="1"/>
</dbReference>
<feature type="transmembrane region" description="Helical" evidence="7">
    <location>
        <begin position="353"/>
        <end position="372"/>
    </location>
</feature>
<dbReference type="CDD" id="cd17318">
    <property type="entry name" value="MFS_SLC17"/>
    <property type="match status" value="1"/>
</dbReference>
<dbReference type="GO" id="GO:0015293">
    <property type="term" value="F:symporter activity"/>
    <property type="evidence" value="ECO:0007669"/>
    <property type="project" value="UniProtKB-KW"/>
</dbReference>
<dbReference type="InterPro" id="IPR020846">
    <property type="entry name" value="MFS_dom"/>
</dbReference>
<protein>
    <recommendedName>
        <fullName evidence="8">Major facilitator superfamily (MFS) profile domain-containing protein</fullName>
    </recommendedName>
</protein>
<keyword evidence="3 7" id="KW-0812">Transmembrane</keyword>
<keyword evidence="6 7" id="KW-0472">Membrane</keyword>
<feature type="transmembrane region" description="Helical" evidence="7">
    <location>
        <begin position="116"/>
        <end position="136"/>
    </location>
</feature>
<evidence type="ECO:0000256" key="1">
    <source>
        <dbReference type="ARBA" id="ARBA00004141"/>
    </source>
</evidence>
<comment type="caution">
    <text evidence="9">The sequence shown here is derived from an EMBL/GenBank/DDBJ whole genome shotgun (WGS) entry which is preliminary data.</text>
</comment>